<dbReference type="GO" id="GO:0008270">
    <property type="term" value="F:zinc ion binding"/>
    <property type="evidence" value="ECO:0007669"/>
    <property type="project" value="UniProtKB-KW"/>
</dbReference>
<dbReference type="SUPFAM" id="SSF57850">
    <property type="entry name" value="RING/U-box"/>
    <property type="match status" value="1"/>
</dbReference>
<dbReference type="Gramene" id="HORVU.MOREX.r2.5HG0434820.1">
    <property type="protein sequence ID" value="HORVU.MOREX.r2.5HG0434820.1"/>
    <property type="gene ID" value="HORVU.MOREX.r2.5HG0434820"/>
</dbReference>
<name>A0A8I6XUU7_HORVV</name>
<evidence type="ECO:0000256" key="4">
    <source>
        <dbReference type="PROSITE-ProRule" id="PRU00175"/>
    </source>
</evidence>
<reference evidence="7" key="1">
    <citation type="journal article" date="2012" name="Nature">
        <title>A physical, genetic and functional sequence assembly of the barley genome.</title>
        <authorList>
            <consortium name="The International Barley Genome Sequencing Consortium"/>
            <person name="Mayer K.F."/>
            <person name="Waugh R."/>
            <person name="Brown J.W."/>
            <person name="Schulman A."/>
            <person name="Langridge P."/>
            <person name="Platzer M."/>
            <person name="Fincher G.B."/>
            <person name="Muehlbauer G.J."/>
            <person name="Sato K."/>
            <person name="Close T.J."/>
            <person name="Wise R.P."/>
            <person name="Stein N."/>
        </authorList>
    </citation>
    <scope>NUCLEOTIDE SEQUENCE [LARGE SCALE GENOMIC DNA]</scope>
    <source>
        <strain evidence="7">cv. Morex</strain>
    </source>
</reference>
<evidence type="ECO:0000313" key="6">
    <source>
        <dbReference type="EnsemblPlants" id="HORVU.MOREX.r3.5HG0523040.1"/>
    </source>
</evidence>
<dbReference type="InterPro" id="IPR018957">
    <property type="entry name" value="Znf_C3HC4_RING-type"/>
</dbReference>
<gene>
    <name evidence="6" type="primary">LOC123452887</name>
</gene>
<keyword evidence="7" id="KW-1185">Reference proteome</keyword>
<feature type="domain" description="RING-type" evidence="5">
    <location>
        <begin position="62"/>
        <end position="111"/>
    </location>
</feature>
<dbReference type="AlphaFoldDB" id="A0A8I6XUU7"/>
<dbReference type="PROSITE" id="PS50089">
    <property type="entry name" value="ZF_RING_2"/>
    <property type="match status" value="1"/>
</dbReference>
<dbReference type="Gene3D" id="3.30.40.10">
    <property type="entry name" value="Zinc/RING finger domain, C3HC4 (zinc finger)"/>
    <property type="match status" value="1"/>
</dbReference>
<organism evidence="6 7">
    <name type="scientific">Hordeum vulgare subsp. vulgare</name>
    <name type="common">Domesticated barley</name>
    <dbReference type="NCBI Taxonomy" id="112509"/>
    <lineage>
        <taxon>Eukaryota</taxon>
        <taxon>Viridiplantae</taxon>
        <taxon>Streptophyta</taxon>
        <taxon>Embryophyta</taxon>
        <taxon>Tracheophyta</taxon>
        <taxon>Spermatophyta</taxon>
        <taxon>Magnoliopsida</taxon>
        <taxon>Liliopsida</taxon>
        <taxon>Poales</taxon>
        <taxon>Poaceae</taxon>
        <taxon>BOP clade</taxon>
        <taxon>Pooideae</taxon>
        <taxon>Triticodae</taxon>
        <taxon>Triticeae</taxon>
        <taxon>Hordeinae</taxon>
        <taxon>Hordeum</taxon>
    </lineage>
</organism>
<sequence>MRVDPHTVSSSLLPLLFTWAKPIRLRLPDMAAAASTSSAAASASPSGGGRGGPAAAAVACACPICLEGFEDEAYLDTCLHSFCYECITQWVSIVASKHEEPLSSVKCPLCKTKSVSILHAFDGKSFTRHYIEQDQGKRHLADAHELISQFYNTREISDDTASVLQYWKQRKYLRRNVWLETWLRREIQALTQDENVEAIVYHIHGMIESFMKAQEKLHTSKQTSPELTREEFRSLLSDTARPFLLGRTARFVTEVELFLISQRNIDAYSRVRMQRFKESASHIAREQDVLPQDRPLEDHYLYLLNEETDCVGGVI</sequence>
<keyword evidence="1" id="KW-0479">Metal-binding</keyword>
<evidence type="ECO:0000313" key="7">
    <source>
        <dbReference type="Proteomes" id="UP000011116"/>
    </source>
</evidence>
<reference evidence="6" key="3">
    <citation type="submission" date="2022-01" db="UniProtKB">
        <authorList>
            <consortium name="EnsemblPlants"/>
        </authorList>
    </citation>
    <scope>IDENTIFICATION</scope>
    <source>
        <strain evidence="6">subsp. vulgare</strain>
    </source>
</reference>
<dbReference type="Proteomes" id="UP000011116">
    <property type="component" value="Chromosome 5H"/>
</dbReference>
<dbReference type="EnsemblPlants" id="HORVU.MOREX.r3.5HG0523040.1">
    <property type="protein sequence ID" value="HORVU.MOREX.r3.5HG0523040.1"/>
    <property type="gene ID" value="HORVU.MOREX.r3.5HG0523040"/>
</dbReference>
<dbReference type="InterPro" id="IPR017907">
    <property type="entry name" value="Znf_RING_CS"/>
</dbReference>
<dbReference type="Gramene" id="HORVU.MOREX.r3.5HG0523040.1">
    <property type="protein sequence ID" value="HORVU.MOREX.r3.5HG0523040.1"/>
    <property type="gene ID" value="HORVU.MOREX.r3.5HG0523040"/>
</dbReference>
<reference evidence="6" key="2">
    <citation type="submission" date="2020-10" db="EMBL/GenBank/DDBJ databases">
        <authorList>
            <person name="Scholz U."/>
            <person name="Mascher M."/>
            <person name="Fiebig A."/>
        </authorList>
    </citation>
    <scope>NUCLEOTIDE SEQUENCE [LARGE SCALE GENOMIC DNA]</scope>
    <source>
        <strain evidence="6">cv. Morex</strain>
    </source>
</reference>
<dbReference type="SMART" id="SM00184">
    <property type="entry name" value="RING"/>
    <property type="match status" value="1"/>
</dbReference>
<dbReference type="InterPro" id="IPR013083">
    <property type="entry name" value="Znf_RING/FYVE/PHD"/>
</dbReference>
<keyword evidence="2 4" id="KW-0863">Zinc-finger</keyword>
<protein>
    <recommendedName>
        <fullName evidence="5">RING-type domain-containing protein</fullName>
    </recommendedName>
</protein>
<evidence type="ECO:0000259" key="5">
    <source>
        <dbReference type="PROSITE" id="PS50089"/>
    </source>
</evidence>
<accession>A0A8I6XUU7</accession>
<keyword evidence="3" id="KW-0862">Zinc</keyword>
<dbReference type="PROSITE" id="PS00518">
    <property type="entry name" value="ZF_RING_1"/>
    <property type="match status" value="1"/>
</dbReference>
<dbReference type="InterPro" id="IPR001841">
    <property type="entry name" value="Znf_RING"/>
</dbReference>
<proteinExistence type="predicted"/>
<evidence type="ECO:0000256" key="3">
    <source>
        <dbReference type="ARBA" id="ARBA00022833"/>
    </source>
</evidence>
<evidence type="ECO:0000256" key="2">
    <source>
        <dbReference type="ARBA" id="ARBA00022771"/>
    </source>
</evidence>
<evidence type="ECO:0000256" key="1">
    <source>
        <dbReference type="ARBA" id="ARBA00022723"/>
    </source>
</evidence>
<dbReference type="PANTHER" id="PTHR47692:SF2">
    <property type="entry name" value="ZINC FINGER RING-TYPE DOMAIN CONTAINING PROTEIN"/>
    <property type="match status" value="1"/>
</dbReference>
<dbReference type="PANTHER" id="PTHR47692">
    <property type="entry name" value="RING/U-BOX SUPERFAMILY PROTEIN"/>
    <property type="match status" value="1"/>
</dbReference>
<dbReference type="Pfam" id="PF00097">
    <property type="entry name" value="zf-C3HC4"/>
    <property type="match status" value="1"/>
</dbReference>